<evidence type="ECO:0000259" key="2">
    <source>
        <dbReference type="PROSITE" id="PS50943"/>
    </source>
</evidence>
<dbReference type="PANTHER" id="PTHR34475:SF1">
    <property type="entry name" value="CYTOSKELETON PROTEIN RODZ"/>
    <property type="match status" value="1"/>
</dbReference>
<dbReference type="KEGG" id="bsed:DN745_00735"/>
<keyword evidence="1" id="KW-0812">Transmembrane</keyword>
<proteinExistence type="predicted"/>
<dbReference type="CDD" id="cd00093">
    <property type="entry name" value="HTH_XRE"/>
    <property type="match status" value="1"/>
</dbReference>
<evidence type="ECO:0000313" key="3">
    <source>
        <dbReference type="EMBL" id="AWV87931.1"/>
    </source>
</evidence>
<dbReference type="InterPro" id="IPR050400">
    <property type="entry name" value="Bact_Cytoskel_RodZ"/>
</dbReference>
<dbReference type="SUPFAM" id="SSF47413">
    <property type="entry name" value="lambda repressor-like DNA-binding domains"/>
    <property type="match status" value="1"/>
</dbReference>
<dbReference type="RefSeq" id="WP_111331229.1">
    <property type="nucleotide sequence ID" value="NZ_CP030032.1"/>
</dbReference>
<reference evidence="3 4" key="1">
    <citation type="submission" date="2018-06" db="EMBL/GenBank/DDBJ databases">
        <title>Lujinxingia sediminis gen. nov. sp. nov., a new facultative anaerobic member of the class Deltaproteobacteria, and proposal of Lujinxingaceae fam. nov.</title>
        <authorList>
            <person name="Guo L.-Y."/>
            <person name="Li C.-M."/>
            <person name="Wang S."/>
            <person name="Du Z.-J."/>
        </authorList>
    </citation>
    <scope>NUCLEOTIDE SEQUENCE [LARGE SCALE GENOMIC DNA]</scope>
    <source>
        <strain evidence="3 4">FA350</strain>
    </source>
</reference>
<gene>
    <name evidence="3" type="ORF">DN745_00735</name>
</gene>
<keyword evidence="4" id="KW-1185">Reference proteome</keyword>
<sequence>MSRDVEKLSPGSILKNARLAMGLSLQEVAAISRITQTMLGNLEANRFDEYSADVFLRGHLRGYARELRLDPEVVIQAFERYTGAQSNSRVELPERRTAALKSISKAKNSARKQVAGFGSQITNLSRGLQLTHLVAVGLVLVVLVLVVNVVNSGRATAKDSVEFPTAGEEQWEVEQAAQETRWALEQPVEAAPVETDDLR</sequence>
<dbReference type="AlphaFoldDB" id="A0A2Z4FG72"/>
<feature type="domain" description="HTH cro/C1-type" evidence="2">
    <location>
        <begin position="14"/>
        <end position="46"/>
    </location>
</feature>
<keyword evidence="1" id="KW-1133">Transmembrane helix</keyword>
<evidence type="ECO:0000256" key="1">
    <source>
        <dbReference type="SAM" id="Phobius"/>
    </source>
</evidence>
<dbReference type="GO" id="GO:0003677">
    <property type="term" value="F:DNA binding"/>
    <property type="evidence" value="ECO:0007669"/>
    <property type="project" value="InterPro"/>
</dbReference>
<protein>
    <recommendedName>
        <fullName evidence="2">HTH cro/C1-type domain-containing protein</fullName>
    </recommendedName>
</protein>
<dbReference type="Gene3D" id="1.10.260.40">
    <property type="entry name" value="lambda repressor-like DNA-binding domains"/>
    <property type="match status" value="1"/>
</dbReference>
<dbReference type="Proteomes" id="UP000249799">
    <property type="component" value="Chromosome"/>
</dbReference>
<accession>A0A2Z4FG72</accession>
<feature type="transmembrane region" description="Helical" evidence="1">
    <location>
        <begin position="130"/>
        <end position="150"/>
    </location>
</feature>
<organism evidence="3 4">
    <name type="scientific">Bradymonas sediminis</name>
    <dbReference type="NCBI Taxonomy" id="1548548"/>
    <lineage>
        <taxon>Bacteria</taxon>
        <taxon>Deltaproteobacteria</taxon>
        <taxon>Bradymonadales</taxon>
        <taxon>Bradymonadaceae</taxon>
        <taxon>Bradymonas</taxon>
    </lineage>
</organism>
<dbReference type="PROSITE" id="PS50943">
    <property type="entry name" value="HTH_CROC1"/>
    <property type="match status" value="1"/>
</dbReference>
<evidence type="ECO:0000313" key="4">
    <source>
        <dbReference type="Proteomes" id="UP000249799"/>
    </source>
</evidence>
<dbReference type="PANTHER" id="PTHR34475">
    <property type="match status" value="1"/>
</dbReference>
<keyword evidence="1" id="KW-0472">Membrane</keyword>
<dbReference type="OrthoDB" id="9797543at2"/>
<dbReference type="Pfam" id="PF13413">
    <property type="entry name" value="HTH_25"/>
    <property type="match status" value="1"/>
</dbReference>
<dbReference type="EMBL" id="CP030032">
    <property type="protein sequence ID" value="AWV87931.1"/>
    <property type="molecule type" value="Genomic_DNA"/>
</dbReference>
<dbReference type="InterPro" id="IPR001387">
    <property type="entry name" value="Cro/C1-type_HTH"/>
</dbReference>
<name>A0A2Z4FG72_9DELT</name>
<dbReference type="InterPro" id="IPR010982">
    <property type="entry name" value="Lambda_DNA-bd_dom_sf"/>
</dbReference>